<keyword evidence="1" id="KW-0812">Transmembrane</keyword>
<sequence>MKIIMDIKKRVHSKILLVFQFFFNIILKYVGNTGRSNNVENYLKSYKNRYSRKKGLSKLDCYCEKKVLDKIHGLYGVGEKLRNEKKSFKKFFLKKYGIGLIIFALIPAVGFIYSILFGVKNGGRGIFKLCVDIEHTNDGNSLQCNDVHQYKWDTTLNNIGYFNYVFTFIMLFVVLVVVIYILMKVIKYEKLKAGKSKMNIKEYCTLCKDVF</sequence>
<evidence type="ECO:0008006" key="4">
    <source>
        <dbReference type="Google" id="ProtNLM"/>
    </source>
</evidence>
<evidence type="ECO:0000313" key="3">
    <source>
        <dbReference type="Proteomes" id="UP000053776"/>
    </source>
</evidence>
<keyword evidence="1" id="KW-1133">Transmembrane helix</keyword>
<evidence type="ECO:0000313" key="2">
    <source>
        <dbReference type="EMBL" id="KMZ92842.1"/>
    </source>
</evidence>
<feature type="transmembrane region" description="Helical" evidence="1">
    <location>
        <begin position="161"/>
        <end position="182"/>
    </location>
</feature>
<dbReference type="OrthoDB" id="389412at2759"/>
<reference evidence="2 3" key="1">
    <citation type="submission" date="2011-08" db="EMBL/GenBank/DDBJ databases">
        <title>The Genome Sequence of Plasmodium vivax Mauritania I.</title>
        <authorList>
            <consortium name="The Broad Institute Genome Sequencing Platform"/>
            <consortium name="The Broad Institute Genome Sequencing Center for Infectious Disease"/>
            <person name="Neafsey D."/>
            <person name="Carlton J."/>
            <person name="Barnwell J."/>
            <person name="Collins W."/>
            <person name="Escalante A."/>
            <person name="Mullikin J."/>
            <person name="Saul A."/>
            <person name="Guigo R."/>
            <person name="Camara F."/>
            <person name="Young S.K."/>
            <person name="Zeng Q."/>
            <person name="Gargeya S."/>
            <person name="Fitzgerald M."/>
            <person name="Haas B."/>
            <person name="Abouelleil A."/>
            <person name="Alvarado L."/>
            <person name="Arachchi H.M."/>
            <person name="Berlin A."/>
            <person name="Brown A."/>
            <person name="Chapman S.B."/>
            <person name="Chen Z."/>
            <person name="Dunbar C."/>
            <person name="Freedman E."/>
            <person name="Gearin G."/>
            <person name="Gellesch M."/>
            <person name="Goldberg J."/>
            <person name="Griggs A."/>
            <person name="Gujja S."/>
            <person name="Heiman D."/>
            <person name="Howarth C."/>
            <person name="Larson L."/>
            <person name="Lui A."/>
            <person name="MacDonald P.J.P."/>
            <person name="Montmayeur A."/>
            <person name="Murphy C."/>
            <person name="Neiman D."/>
            <person name="Pearson M."/>
            <person name="Priest M."/>
            <person name="Roberts A."/>
            <person name="Saif S."/>
            <person name="Shea T."/>
            <person name="Shenoy N."/>
            <person name="Sisk P."/>
            <person name="Stolte C."/>
            <person name="Sykes S."/>
            <person name="Wortman J."/>
            <person name="Nusbaum C."/>
            <person name="Birren B."/>
        </authorList>
    </citation>
    <scope>NUCLEOTIDE SEQUENCE [LARGE SCALE GENOMIC DNA]</scope>
    <source>
        <strain evidence="2 3">Mauritania I</strain>
    </source>
</reference>
<feature type="transmembrane region" description="Helical" evidence="1">
    <location>
        <begin position="96"/>
        <end position="119"/>
    </location>
</feature>
<proteinExistence type="predicted"/>
<organism evidence="2 3">
    <name type="scientific">Plasmodium vivax Mauritania I</name>
    <dbReference type="NCBI Taxonomy" id="1035515"/>
    <lineage>
        <taxon>Eukaryota</taxon>
        <taxon>Sar</taxon>
        <taxon>Alveolata</taxon>
        <taxon>Apicomplexa</taxon>
        <taxon>Aconoidasida</taxon>
        <taxon>Haemosporida</taxon>
        <taxon>Plasmodiidae</taxon>
        <taxon>Plasmodium</taxon>
        <taxon>Plasmodium (Plasmodium)</taxon>
    </lineage>
</organism>
<dbReference type="EMBL" id="KQ235063">
    <property type="protein sequence ID" value="KMZ92842.1"/>
    <property type="molecule type" value="Genomic_DNA"/>
</dbReference>
<gene>
    <name evidence="2" type="ORF">PVMG_01428</name>
</gene>
<protein>
    <recommendedName>
        <fullName evidence="4">Variable surface protein</fullName>
    </recommendedName>
</protein>
<keyword evidence="1" id="KW-0472">Membrane</keyword>
<dbReference type="Pfam" id="PF12420">
    <property type="entry name" value="DUF3671"/>
    <property type="match status" value="1"/>
</dbReference>
<accession>A0A0J9TDW2</accession>
<evidence type="ECO:0000256" key="1">
    <source>
        <dbReference type="SAM" id="Phobius"/>
    </source>
</evidence>
<dbReference type="AlphaFoldDB" id="A0A0J9TDW2"/>
<name>A0A0J9TDW2_PLAVI</name>
<dbReference type="InterPro" id="IPR022139">
    <property type="entry name" value="Fam-L/Fam-M-like_plasmodium"/>
</dbReference>
<dbReference type="Proteomes" id="UP000053776">
    <property type="component" value="Unassembled WGS sequence"/>
</dbReference>